<dbReference type="SUPFAM" id="SSF103481">
    <property type="entry name" value="Multidrug resistance efflux transporter EmrE"/>
    <property type="match status" value="1"/>
</dbReference>
<name>A0A2Z3HSE7_9CAUL</name>
<reference evidence="3" key="1">
    <citation type="submission" date="2018-05" db="EMBL/GenBank/DDBJ databases">
        <title>Genome sequencing of Phenylobacterium sp. HYN0004.</title>
        <authorList>
            <person name="Yi H."/>
            <person name="Baek C."/>
        </authorList>
    </citation>
    <scope>NUCLEOTIDE SEQUENCE [LARGE SCALE GENOMIC DNA]</scope>
    <source>
        <strain evidence="3">HYN0004</strain>
    </source>
</reference>
<dbReference type="OrthoDB" id="7210375at2"/>
<feature type="transmembrane region" description="Helical" evidence="1">
    <location>
        <begin position="77"/>
        <end position="96"/>
    </location>
</feature>
<dbReference type="EMBL" id="CP029479">
    <property type="protein sequence ID" value="AWM78182.1"/>
    <property type="molecule type" value="Genomic_DNA"/>
</dbReference>
<organism evidence="2 3">
    <name type="scientific">Phenylobacterium parvum</name>
    <dbReference type="NCBI Taxonomy" id="2201350"/>
    <lineage>
        <taxon>Bacteria</taxon>
        <taxon>Pseudomonadati</taxon>
        <taxon>Pseudomonadota</taxon>
        <taxon>Alphaproteobacteria</taxon>
        <taxon>Caulobacterales</taxon>
        <taxon>Caulobacteraceae</taxon>
        <taxon>Phenylobacterium</taxon>
    </lineage>
</organism>
<protein>
    <recommendedName>
        <fullName evidence="4">EamA domain-containing protein</fullName>
    </recommendedName>
</protein>
<keyword evidence="1" id="KW-0472">Membrane</keyword>
<dbReference type="KEGG" id="phb:HYN04_10690"/>
<feature type="transmembrane region" description="Helical" evidence="1">
    <location>
        <begin position="102"/>
        <end position="119"/>
    </location>
</feature>
<evidence type="ECO:0008006" key="4">
    <source>
        <dbReference type="Google" id="ProtNLM"/>
    </source>
</evidence>
<keyword evidence="3" id="KW-1185">Reference proteome</keyword>
<sequence length="123" mass="13185">MTRGLSGLDLALCLAFALALPAGQVLFKMGAEQTRRIDGGVIAKVALNLPLMGAFAWYGLTSLLWVYILTRAPLSQVYPFSILGAALTPVLAVMLFRESLPPQAWLGYAVMLAGFMLVMRPAG</sequence>
<dbReference type="InterPro" id="IPR037185">
    <property type="entry name" value="EmrE-like"/>
</dbReference>
<dbReference type="RefSeq" id="WP_110450748.1">
    <property type="nucleotide sequence ID" value="NZ_CP029479.1"/>
</dbReference>
<dbReference type="AlphaFoldDB" id="A0A2Z3HSE7"/>
<keyword evidence="1" id="KW-1133">Transmembrane helix</keyword>
<evidence type="ECO:0000313" key="2">
    <source>
        <dbReference type="EMBL" id="AWM78182.1"/>
    </source>
</evidence>
<dbReference type="Proteomes" id="UP000247763">
    <property type="component" value="Chromosome"/>
</dbReference>
<evidence type="ECO:0000256" key="1">
    <source>
        <dbReference type="SAM" id="Phobius"/>
    </source>
</evidence>
<feature type="transmembrane region" description="Helical" evidence="1">
    <location>
        <begin position="51"/>
        <end position="70"/>
    </location>
</feature>
<evidence type="ECO:0000313" key="3">
    <source>
        <dbReference type="Proteomes" id="UP000247763"/>
    </source>
</evidence>
<keyword evidence="1" id="KW-0812">Transmembrane</keyword>
<gene>
    <name evidence="2" type="ORF">HYN04_10690</name>
</gene>
<accession>A0A2Z3HSE7</accession>
<proteinExistence type="predicted"/>
<dbReference type="Gene3D" id="1.10.3730.20">
    <property type="match status" value="1"/>
</dbReference>